<dbReference type="Proteomes" id="UP001157946">
    <property type="component" value="Unassembled WGS sequence"/>
</dbReference>
<evidence type="ECO:0000256" key="1">
    <source>
        <dbReference type="SAM" id="SignalP"/>
    </source>
</evidence>
<reference evidence="2" key="1">
    <citation type="submission" date="2017-05" db="EMBL/GenBank/DDBJ databases">
        <authorList>
            <person name="Varghese N."/>
            <person name="Submissions S."/>
        </authorList>
    </citation>
    <scope>NUCLEOTIDE SEQUENCE</scope>
    <source>
        <strain evidence="2">DSM 45262</strain>
    </source>
</reference>
<name>A0AA46ADY2_9BACL</name>
<dbReference type="Gene3D" id="2.60.20.10">
    <property type="entry name" value="Crystallins"/>
    <property type="match status" value="1"/>
</dbReference>
<keyword evidence="3" id="KW-1185">Reference proteome</keyword>
<sequence length="173" mass="19642">MKKKWKSMILAIVFVLAVTLGSVSVSPVEARTVVPLEYDLSHVQYQIVDTDGKTYNYKTRAAYEIAEKKFKQKWAVQQEGIKAQASDYATESFQHSGFRGWKYTTPVGYYTNFNNSSYNDEVSSLKTARKSSGTRVCFHKNGGEPCKTFGPGLDIRYVGDGWNDQISYINVYR</sequence>
<comment type="caution">
    <text evidence="2">The sequence shown here is derived from an EMBL/GenBank/DDBJ whole genome shotgun (WGS) entry which is preliminary data.</text>
</comment>
<proteinExistence type="predicted"/>
<evidence type="ECO:0000313" key="3">
    <source>
        <dbReference type="Proteomes" id="UP001157946"/>
    </source>
</evidence>
<feature type="chain" id="PRO_5041264632" evidence="1">
    <location>
        <begin position="31"/>
        <end position="173"/>
    </location>
</feature>
<dbReference type="RefSeq" id="WP_106342664.1">
    <property type="nucleotide sequence ID" value="NZ_FXTU01000002.1"/>
</dbReference>
<feature type="signal peptide" evidence="1">
    <location>
        <begin position="1"/>
        <end position="30"/>
    </location>
</feature>
<gene>
    <name evidence="2" type="ORF">SAMN06265361_10272</name>
</gene>
<protein>
    <submittedName>
        <fullName evidence="2">Uncharacterized protein</fullName>
    </submittedName>
</protein>
<evidence type="ECO:0000313" key="2">
    <source>
        <dbReference type="EMBL" id="SMP09120.1"/>
    </source>
</evidence>
<dbReference type="AlphaFoldDB" id="A0AA46ADY2"/>
<organism evidence="2 3">
    <name type="scientific">Laceyella tengchongensis</name>
    <dbReference type="NCBI Taxonomy" id="574699"/>
    <lineage>
        <taxon>Bacteria</taxon>
        <taxon>Bacillati</taxon>
        <taxon>Bacillota</taxon>
        <taxon>Bacilli</taxon>
        <taxon>Bacillales</taxon>
        <taxon>Thermoactinomycetaceae</taxon>
        <taxon>Laceyella</taxon>
    </lineage>
</organism>
<keyword evidence="1" id="KW-0732">Signal</keyword>
<dbReference type="EMBL" id="FXTU01000002">
    <property type="protein sequence ID" value="SMP09120.1"/>
    <property type="molecule type" value="Genomic_DNA"/>
</dbReference>
<accession>A0AA46ADY2</accession>